<protein>
    <submittedName>
        <fullName evidence="1">Uncharacterized protein</fullName>
    </submittedName>
</protein>
<sequence>MATMDPQGVIFLDADGSDEVKNYPALQRSNASKLSRLLLLTYGGFTINNSFPETYGKFYRAGRIATLTMLFKTGDFTQQPEIFPKKLAGPSAYPKATLYSTLNGATNDGRPVAIIVKLTTDGILTRLEETPLVQNSTYAGTLTWVTGPIPDSDLS</sequence>
<name>A0A8S5LDW5_9CAUD</name>
<evidence type="ECO:0000313" key="1">
    <source>
        <dbReference type="EMBL" id="DAD68081.1"/>
    </source>
</evidence>
<dbReference type="EMBL" id="BK014691">
    <property type="protein sequence ID" value="DAD68081.1"/>
    <property type="molecule type" value="Genomic_DNA"/>
</dbReference>
<proteinExistence type="predicted"/>
<reference evidence="1" key="1">
    <citation type="journal article" date="2021" name="Proc. Natl. Acad. Sci. U.S.A.">
        <title>A Catalog of Tens of Thousands of Viruses from Human Metagenomes Reveals Hidden Associations with Chronic Diseases.</title>
        <authorList>
            <person name="Tisza M.J."/>
            <person name="Buck C.B."/>
        </authorList>
    </citation>
    <scope>NUCLEOTIDE SEQUENCE</scope>
    <source>
        <strain evidence="1">CtRlz6</strain>
    </source>
</reference>
<organism evidence="1">
    <name type="scientific">Siphoviridae sp. ctRlz6</name>
    <dbReference type="NCBI Taxonomy" id="2823581"/>
    <lineage>
        <taxon>Viruses</taxon>
        <taxon>Duplodnaviria</taxon>
        <taxon>Heunggongvirae</taxon>
        <taxon>Uroviricota</taxon>
        <taxon>Caudoviricetes</taxon>
    </lineage>
</organism>
<accession>A0A8S5LDW5</accession>